<dbReference type="SUPFAM" id="SSF116726">
    <property type="entry name" value="TrkA C-terminal domain-like"/>
    <property type="match status" value="1"/>
</dbReference>
<feature type="transmembrane region" description="Helical" evidence="9">
    <location>
        <begin position="90"/>
        <end position="112"/>
    </location>
</feature>
<comment type="subcellular location">
    <subcellularLocation>
        <location evidence="1">Cell membrane</location>
        <topology evidence="1">Multi-pass membrane protein</topology>
    </subcellularLocation>
</comment>
<dbReference type="NCBIfam" id="NF003716">
    <property type="entry name" value="PRK05326.1-3"/>
    <property type="match status" value="1"/>
</dbReference>
<keyword evidence="12" id="KW-1185">Reference proteome</keyword>
<dbReference type="Proteomes" id="UP000619534">
    <property type="component" value="Unassembled WGS sequence"/>
</dbReference>
<keyword evidence="2" id="KW-0813">Transport</keyword>
<evidence type="ECO:0000256" key="3">
    <source>
        <dbReference type="ARBA" id="ARBA00022449"/>
    </source>
</evidence>
<feature type="transmembrane region" description="Helical" evidence="9">
    <location>
        <begin position="245"/>
        <end position="264"/>
    </location>
</feature>
<feature type="transmembrane region" description="Helical" evidence="9">
    <location>
        <begin position="276"/>
        <end position="295"/>
    </location>
</feature>
<dbReference type="InterPro" id="IPR038770">
    <property type="entry name" value="Na+/solute_symporter_sf"/>
</dbReference>
<evidence type="ECO:0000259" key="10">
    <source>
        <dbReference type="PROSITE" id="PS51202"/>
    </source>
</evidence>
<keyword evidence="3" id="KW-0050">Antiport</keyword>
<keyword evidence="7" id="KW-0406">Ion transport</keyword>
<feature type="transmembrane region" description="Helical" evidence="9">
    <location>
        <begin position="12"/>
        <end position="30"/>
    </location>
</feature>
<feature type="transmembrane region" description="Helical" evidence="9">
    <location>
        <begin position="307"/>
        <end position="329"/>
    </location>
</feature>
<protein>
    <submittedName>
        <fullName evidence="11">K+/H+ antiporter</fullName>
    </submittedName>
</protein>
<feature type="transmembrane region" description="Helical" evidence="9">
    <location>
        <begin position="366"/>
        <end position="390"/>
    </location>
</feature>
<dbReference type="Pfam" id="PF02080">
    <property type="entry name" value="TrkA_C"/>
    <property type="match status" value="1"/>
</dbReference>
<organism evidence="11 12">
    <name type="scientific">Thalassobacillus devorans</name>
    <dbReference type="NCBI Taxonomy" id="279813"/>
    <lineage>
        <taxon>Bacteria</taxon>
        <taxon>Bacillati</taxon>
        <taxon>Bacillota</taxon>
        <taxon>Bacilli</taxon>
        <taxon>Bacillales</taxon>
        <taxon>Bacillaceae</taxon>
        <taxon>Thalassobacillus</taxon>
    </lineage>
</organism>
<feature type="transmembrane region" description="Helical" evidence="9">
    <location>
        <begin position="222"/>
        <end position="239"/>
    </location>
</feature>
<keyword evidence="6 9" id="KW-1133">Transmembrane helix</keyword>
<feature type="transmembrane region" description="Helical" evidence="9">
    <location>
        <begin position="185"/>
        <end position="210"/>
    </location>
</feature>
<evidence type="ECO:0000256" key="2">
    <source>
        <dbReference type="ARBA" id="ARBA00022448"/>
    </source>
</evidence>
<evidence type="ECO:0000313" key="11">
    <source>
        <dbReference type="EMBL" id="GGD02872.1"/>
    </source>
</evidence>
<dbReference type="EMBL" id="BMCJ01000009">
    <property type="protein sequence ID" value="GGD02872.1"/>
    <property type="molecule type" value="Genomic_DNA"/>
</dbReference>
<evidence type="ECO:0000256" key="8">
    <source>
        <dbReference type="ARBA" id="ARBA00023136"/>
    </source>
</evidence>
<feature type="transmembrane region" description="Helical" evidence="9">
    <location>
        <begin position="341"/>
        <end position="360"/>
    </location>
</feature>
<accession>A0ABQ1PT61</accession>
<feature type="transmembrane region" description="Helical" evidence="9">
    <location>
        <begin position="62"/>
        <end position="78"/>
    </location>
</feature>
<evidence type="ECO:0000256" key="9">
    <source>
        <dbReference type="SAM" id="Phobius"/>
    </source>
</evidence>
<evidence type="ECO:0000256" key="6">
    <source>
        <dbReference type="ARBA" id="ARBA00022989"/>
    </source>
</evidence>
<dbReference type="PANTHER" id="PTHR32507:SF7">
    <property type="entry name" value="K(+)_H(+) ANTIPORTER NHAP2"/>
    <property type="match status" value="1"/>
</dbReference>
<dbReference type="NCBIfam" id="NF003715">
    <property type="entry name" value="PRK05326.1-2"/>
    <property type="match status" value="1"/>
</dbReference>
<dbReference type="PANTHER" id="PTHR32507">
    <property type="entry name" value="NA(+)/H(+) ANTIPORTER 1"/>
    <property type="match status" value="1"/>
</dbReference>
<keyword evidence="4" id="KW-1003">Cell membrane</keyword>
<dbReference type="InterPro" id="IPR006037">
    <property type="entry name" value="RCK_C"/>
</dbReference>
<keyword evidence="5 9" id="KW-0812">Transmembrane</keyword>
<dbReference type="PROSITE" id="PS51202">
    <property type="entry name" value="RCK_C"/>
    <property type="match status" value="1"/>
</dbReference>
<reference evidence="12" key="1">
    <citation type="journal article" date="2019" name="Int. J. Syst. Evol. Microbiol.">
        <title>The Global Catalogue of Microorganisms (GCM) 10K type strain sequencing project: providing services to taxonomists for standard genome sequencing and annotation.</title>
        <authorList>
            <consortium name="The Broad Institute Genomics Platform"/>
            <consortium name="The Broad Institute Genome Sequencing Center for Infectious Disease"/>
            <person name="Wu L."/>
            <person name="Ma J."/>
        </authorList>
    </citation>
    <scope>NUCLEOTIDE SEQUENCE [LARGE SCALE GENOMIC DNA]</scope>
    <source>
        <strain evidence="12">CCM 7282</strain>
    </source>
</reference>
<dbReference type="Pfam" id="PF00999">
    <property type="entry name" value="Na_H_Exchanger"/>
    <property type="match status" value="1"/>
</dbReference>
<feature type="domain" description="RCK C-terminal" evidence="10">
    <location>
        <begin position="407"/>
        <end position="488"/>
    </location>
</feature>
<evidence type="ECO:0000256" key="4">
    <source>
        <dbReference type="ARBA" id="ARBA00022475"/>
    </source>
</evidence>
<comment type="caution">
    <text evidence="11">The sequence shown here is derived from an EMBL/GenBank/DDBJ whole genome shotgun (WGS) entry which is preliminary data.</text>
</comment>
<evidence type="ECO:0000313" key="12">
    <source>
        <dbReference type="Proteomes" id="UP000619534"/>
    </source>
</evidence>
<feature type="transmembrane region" description="Helical" evidence="9">
    <location>
        <begin position="124"/>
        <end position="143"/>
    </location>
</feature>
<keyword evidence="8 9" id="KW-0472">Membrane</keyword>
<dbReference type="RefSeq" id="WP_062443896.1">
    <property type="nucleotide sequence ID" value="NZ_BMCJ01000009.1"/>
</dbReference>
<evidence type="ECO:0000256" key="7">
    <source>
        <dbReference type="ARBA" id="ARBA00023065"/>
    </source>
</evidence>
<evidence type="ECO:0000256" key="1">
    <source>
        <dbReference type="ARBA" id="ARBA00004651"/>
    </source>
</evidence>
<dbReference type="InterPro" id="IPR006153">
    <property type="entry name" value="Cation/H_exchanger_TM"/>
</dbReference>
<evidence type="ECO:0000256" key="5">
    <source>
        <dbReference type="ARBA" id="ARBA00022692"/>
    </source>
</evidence>
<dbReference type="Gene3D" id="1.20.1530.20">
    <property type="match status" value="1"/>
</dbReference>
<dbReference type="Gene3D" id="3.30.70.1450">
    <property type="entry name" value="Regulator of K+ conductance, C-terminal domain"/>
    <property type="match status" value="1"/>
</dbReference>
<proteinExistence type="predicted"/>
<name>A0ABQ1PT61_9BACI</name>
<dbReference type="InterPro" id="IPR036721">
    <property type="entry name" value="RCK_C_sf"/>
</dbReference>
<gene>
    <name evidence="11" type="ORF">GCM10007216_37050</name>
</gene>
<sequence length="498" mass="54189">MIQEVLQSNQNIFLIALLLVSSVLVTKFSSRLGVPSLVLFIMVGMSVGSDGLNIIYFNNAELAQLIGVMSLVIILFEGGMQTKWGAMKKVLAPSITLATLGVLLTSSMVALLAKFILDVSWLEAFLVGSIVGSTDAAAVFAVLKGKNIRNKLGATLEAESGTNDPMAVFLTITFIQLLTEDSSSILGTIMLFFWQMGAGAIVGLLLGYISSFSLNRINLDSSGLYPLFAIAFALLSYSISSLVQASGLLAVYITAVVIGNSELAYRYSILRFNEGFGWMAQILMFVILGLFVFPSEVFTADIMWKGILISLILMFLARPIAVYLSLVFFRYTNKEKVLLSWSGLRGAVPIVLSIFPMLAGVENSQLIFNIVFFIVLTSALIQGSTITWLAEKLSLVSDKLSNPVHSLELISIGKANVEIIEFDVSENNRIVGEKLENMDLPDKALINAIIRDGDIITPYGQTAIQAGDTLYVTVSRRVKKQVQELLKEVNGSAEEVIE</sequence>